<dbReference type="PANTHER" id="PTHR32234:SF0">
    <property type="entry name" value="THIOL:DISULFIDE INTERCHANGE PROTEIN DSBD"/>
    <property type="match status" value="1"/>
</dbReference>
<accession>A0A5D0HTL3</accession>
<sequence length="141" mass="15608">MLKTVITLFTTVALFSSALAQNGIDFKTSSFEDVLTLAQKENKLVFVDFYTNWSGPSKRMAANVFTQSKVGDLFNKEFVCIRVEAERGNGGPELARKYRLRAYPSYLFLDGGGNEISRSVGVLTAEELIAKGKTALEKKPK</sequence>
<dbReference type="Pfam" id="PF13899">
    <property type="entry name" value="Thioredoxin_7"/>
    <property type="match status" value="1"/>
</dbReference>
<proteinExistence type="predicted"/>
<dbReference type="InterPro" id="IPR036249">
    <property type="entry name" value="Thioredoxin-like_sf"/>
</dbReference>
<dbReference type="Gene3D" id="3.40.30.10">
    <property type="entry name" value="Glutaredoxin"/>
    <property type="match status" value="1"/>
</dbReference>
<evidence type="ECO:0000259" key="2">
    <source>
        <dbReference type="PROSITE" id="PS51352"/>
    </source>
</evidence>
<protein>
    <submittedName>
        <fullName evidence="3">Thioredoxin family protein</fullName>
    </submittedName>
</protein>
<dbReference type="InterPro" id="IPR013766">
    <property type="entry name" value="Thioredoxin_domain"/>
</dbReference>
<dbReference type="EMBL" id="VSDQ01000679">
    <property type="protein sequence ID" value="TYA74733.1"/>
    <property type="molecule type" value="Genomic_DNA"/>
</dbReference>
<evidence type="ECO:0000313" key="3">
    <source>
        <dbReference type="EMBL" id="TYA74733.1"/>
    </source>
</evidence>
<gene>
    <name evidence="3" type="ORF">FUA24_15585</name>
</gene>
<dbReference type="SUPFAM" id="SSF52833">
    <property type="entry name" value="Thioredoxin-like"/>
    <property type="match status" value="1"/>
</dbReference>
<dbReference type="RefSeq" id="WP_148543975.1">
    <property type="nucleotide sequence ID" value="NZ_VSDQ01000679.1"/>
</dbReference>
<name>A0A5D0HTL3_9FLAO</name>
<feature type="chain" id="PRO_5023021289" evidence="1">
    <location>
        <begin position="21"/>
        <end position="141"/>
    </location>
</feature>
<reference evidence="3 4" key="1">
    <citation type="submission" date="2019-08" db="EMBL/GenBank/DDBJ databases">
        <title>Seonamhaeicola sediminis sp. nov., isolated from marine sediment.</title>
        <authorList>
            <person name="Cao W.R."/>
        </authorList>
    </citation>
    <scope>NUCLEOTIDE SEQUENCE [LARGE SCALE GENOMIC DNA]</scope>
    <source>
        <strain evidence="3 4">B011</strain>
    </source>
</reference>
<dbReference type="PROSITE" id="PS51352">
    <property type="entry name" value="THIOREDOXIN_2"/>
    <property type="match status" value="1"/>
</dbReference>
<evidence type="ECO:0000256" key="1">
    <source>
        <dbReference type="SAM" id="SignalP"/>
    </source>
</evidence>
<dbReference type="OrthoDB" id="9811036at2"/>
<dbReference type="PANTHER" id="PTHR32234">
    <property type="entry name" value="THIOL:DISULFIDE INTERCHANGE PROTEIN DSBD"/>
    <property type="match status" value="1"/>
</dbReference>
<feature type="domain" description="Thioredoxin" evidence="2">
    <location>
        <begin position="6"/>
        <end position="137"/>
    </location>
</feature>
<comment type="caution">
    <text evidence="3">The sequence shown here is derived from an EMBL/GenBank/DDBJ whole genome shotgun (WGS) entry which is preliminary data.</text>
</comment>
<keyword evidence="4" id="KW-1185">Reference proteome</keyword>
<evidence type="ECO:0000313" key="4">
    <source>
        <dbReference type="Proteomes" id="UP000323930"/>
    </source>
</evidence>
<dbReference type="AlphaFoldDB" id="A0A5D0HTL3"/>
<dbReference type="GO" id="GO:0015035">
    <property type="term" value="F:protein-disulfide reductase activity"/>
    <property type="evidence" value="ECO:0007669"/>
    <property type="project" value="TreeGrafter"/>
</dbReference>
<feature type="signal peptide" evidence="1">
    <location>
        <begin position="1"/>
        <end position="20"/>
    </location>
</feature>
<organism evidence="3 4">
    <name type="scientific">Seonamhaeicola marinus</name>
    <dbReference type="NCBI Taxonomy" id="1912246"/>
    <lineage>
        <taxon>Bacteria</taxon>
        <taxon>Pseudomonadati</taxon>
        <taxon>Bacteroidota</taxon>
        <taxon>Flavobacteriia</taxon>
        <taxon>Flavobacteriales</taxon>
        <taxon>Flavobacteriaceae</taxon>
    </lineage>
</organism>
<keyword evidence="1" id="KW-0732">Signal</keyword>
<dbReference type="Proteomes" id="UP000323930">
    <property type="component" value="Unassembled WGS sequence"/>
</dbReference>
<dbReference type="GO" id="GO:0045454">
    <property type="term" value="P:cell redox homeostasis"/>
    <property type="evidence" value="ECO:0007669"/>
    <property type="project" value="TreeGrafter"/>
</dbReference>